<evidence type="ECO:0000313" key="3">
    <source>
        <dbReference type="EMBL" id="MEA8799294.1"/>
    </source>
</evidence>
<feature type="domain" description="Acyltransferase 3" evidence="2">
    <location>
        <begin position="3"/>
        <end position="308"/>
    </location>
</feature>
<proteinExistence type="predicted"/>
<dbReference type="InterPro" id="IPR002656">
    <property type="entry name" value="Acyl_transf_3_dom"/>
</dbReference>
<dbReference type="EMBL" id="JARELW010000003">
    <property type="protein sequence ID" value="MEA8799294.1"/>
    <property type="molecule type" value="Genomic_DNA"/>
</dbReference>
<dbReference type="PANTHER" id="PTHR23028:SF131">
    <property type="entry name" value="BLR2367 PROTEIN"/>
    <property type="match status" value="1"/>
</dbReference>
<keyword evidence="1" id="KW-1133">Transmembrane helix</keyword>
<dbReference type="GO" id="GO:0016020">
    <property type="term" value="C:membrane"/>
    <property type="evidence" value="ECO:0007669"/>
    <property type="project" value="TreeGrafter"/>
</dbReference>
<feature type="transmembrane region" description="Helical" evidence="1">
    <location>
        <begin position="263"/>
        <end position="281"/>
    </location>
</feature>
<evidence type="ECO:0000259" key="2">
    <source>
        <dbReference type="Pfam" id="PF01757"/>
    </source>
</evidence>
<feature type="transmembrane region" description="Helical" evidence="1">
    <location>
        <begin position="133"/>
        <end position="152"/>
    </location>
</feature>
<gene>
    <name evidence="3" type="ORF">PZT46_08510</name>
</gene>
<feature type="transmembrane region" description="Helical" evidence="1">
    <location>
        <begin position="80"/>
        <end position="97"/>
    </location>
</feature>
<feature type="transmembrane region" description="Helical" evidence="1">
    <location>
        <begin position="38"/>
        <end position="60"/>
    </location>
</feature>
<dbReference type="GO" id="GO:0016747">
    <property type="term" value="F:acyltransferase activity, transferring groups other than amino-acyl groups"/>
    <property type="evidence" value="ECO:0007669"/>
    <property type="project" value="InterPro"/>
</dbReference>
<evidence type="ECO:0000256" key="1">
    <source>
        <dbReference type="SAM" id="Phobius"/>
    </source>
</evidence>
<feature type="transmembrane region" description="Helical" evidence="1">
    <location>
        <begin position="287"/>
        <end position="311"/>
    </location>
</feature>
<reference evidence="3" key="1">
    <citation type="journal article" date="2023" name="J. Hosp. Infect.">
        <title>Cross-contamination of carbapenem-resistant Gram-negative bacteria between patients and hospital environment in the first year of a newly built surgical ward.</title>
        <authorList>
            <person name="Boutin S."/>
            <person name="Scherrer M."/>
            <person name="Spath I."/>
            <person name="Kocer K."/>
            <person name="Heeg K."/>
            <person name="Nurjadi D."/>
        </authorList>
    </citation>
    <scope>NUCLEOTIDE SEQUENCE</scope>
    <source>
        <strain evidence="3">KE10384</strain>
    </source>
</reference>
<dbReference type="AlphaFoldDB" id="A0AAW9LMT0"/>
<comment type="caution">
    <text evidence="3">The sequence shown here is derived from an EMBL/GenBank/DDBJ whole genome shotgun (WGS) entry which is preliminary data.</text>
</comment>
<feature type="transmembrane region" description="Helical" evidence="1">
    <location>
        <begin position="201"/>
        <end position="219"/>
    </location>
</feature>
<dbReference type="Pfam" id="PF01757">
    <property type="entry name" value="Acyl_transf_3"/>
    <property type="match status" value="1"/>
</dbReference>
<feature type="transmembrane region" description="Helical" evidence="1">
    <location>
        <begin position="231"/>
        <end position="251"/>
    </location>
</feature>
<feature type="transmembrane region" description="Helical" evidence="1">
    <location>
        <begin position="109"/>
        <end position="126"/>
    </location>
</feature>
<dbReference type="Proteomes" id="UP001303386">
    <property type="component" value="Unassembled WGS sequence"/>
</dbReference>
<name>A0AAW9LMT0_KLEAE</name>
<feature type="transmembrane region" description="Helical" evidence="1">
    <location>
        <begin position="158"/>
        <end position="189"/>
    </location>
</feature>
<dbReference type="RefSeq" id="WP_230250366.1">
    <property type="nucleotide sequence ID" value="NZ_JAJKKF010000010.1"/>
</dbReference>
<feature type="transmembrane region" description="Helical" evidence="1">
    <location>
        <begin position="7"/>
        <end position="26"/>
    </location>
</feature>
<keyword evidence="1" id="KW-0812">Transmembrane</keyword>
<keyword evidence="3" id="KW-0808">Transferase</keyword>
<keyword evidence="3" id="KW-0012">Acyltransferase</keyword>
<accession>A0AAW9LMT0</accession>
<evidence type="ECO:0000313" key="4">
    <source>
        <dbReference type="Proteomes" id="UP001303386"/>
    </source>
</evidence>
<protein>
    <submittedName>
        <fullName evidence="3">Acyltransferase</fullName>
    </submittedName>
</protein>
<dbReference type="GO" id="GO:0000271">
    <property type="term" value="P:polysaccharide biosynthetic process"/>
    <property type="evidence" value="ECO:0007669"/>
    <property type="project" value="TreeGrafter"/>
</dbReference>
<keyword evidence="1" id="KW-0472">Membrane</keyword>
<organism evidence="3 4">
    <name type="scientific">Klebsiella aerogenes</name>
    <name type="common">Enterobacter aerogenes</name>
    <dbReference type="NCBI Taxonomy" id="548"/>
    <lineage>
        <taxon>Bacteria</taxon>
        <taxon>Pseudomonadati</taxon>
        <taxon>Pseudomonadota</taxon>
        <taxon>Gammaproteobacteria</taxon>
        <taxon>Enterobacterales</taxon>
        <taxon>Enterobacteriaceae</taxon>
        <taxon>Klebsiella/Raoultella group</taxon>
        <taxon>Klebsiella</taxon>
    </lineage>
</organism>
<dbReference type="PANTHER" id="PTHR23028">
    <property type="entry name" value="ACETYLTRANSFERASE"/>
    <property type="match status" value="1"/>
</dbReference>
<sequence length="330" mass="37666">MINNIQMLRALAVIMVVAYHSVGIVNKYGFGFVDHTLIGRWGALGVDIFFVISGFIMAMIDDNKRKSPYVFAKDRVLRIVPIYWMMTVTLILIQSIMPEIFRDTIYTTYQNIASLFFVSGYLGFNYPTLYVGWSLELEMFFYAIFSLCLFIKNHNIKIISLVGIIFVLSILGLIKPISMEFAFGIIAYYASKRISLMQANIRLLLVTTLIAMVLFYSLSIPVDLYSIERPLFAGVISFFIVFVAVLCRDVKNNIFTEIGNASYSIYLVQVFSIPLITKIIVKLGFNLSGLLVFLIATIFTMVSGYIFYILIERNIVKVSKGFRIRRLNKV</sequence>
<dbReference type="InterPro" id="IPR050879">
    <property type="entry name" value="Acyltransferase_3"/>
</dbReference>